<gene>
    <name evidence="1" type="ORF">ACJIZ3_005963</name>
</gene>
<reference evidence="1 2" key="1">
    <citation type="submission" date="2024-12" db="EMBL/GenBank/DDBJ databases">
        <title>The unique morphological basis and parallel evolutionary history of personate flowers in Penstemon.</title>
        <authorList>
            <person name="Depatie T.H."/>
            <person name="Wessinger C.A."/>
        </authorList>
    </citation>
    <scope>NUCLEOTIDE SEQUENCE [LARGE SCALE GENOMIC DNA]</scope>
    <source>
        <strain evidence="1">WTNN_2</strain>
        <tissue evidence="1">Leaf</tissue>
    </source>
</reference>
<sequence>MPPLPSTANKSLLLRRQQVCAASFDGASVLRREYDFSSSVTPIPIGFSLSQSFVFGEIIVSVSFSEISLSFNLGLSFQSHDSTFASEVVKLTTMQINVDCLNDKCDTISSALNLVMASQDVANQNLKTFDENNIRLMEFMKLESKPDDFKTDGNNIRFH</sequence>
<accession>A0ABD3S6D9</accession>
<name>A0ABD3S6D9_9LAMI</name>
<evidence type="ECO:0000313" key="2">
    <source>
        <dbReference type="Proteomes" id="UP001634393"/>
    </source>
</evidence>
<dbReference type="Proteomes" id="UP001634393">
    <property type="component" value="Unassembled WGS sequence"/>
</dbReference>
<keyword evidence="2" id="KW-1185">Reference proteome</keyword>
<organism evidence="1 2">
    <name type="scientific">Penstemon smallii</name>
    <dbReference type="NCBI Taxonomy" id="265156"/>
    <lineage>
        <taxon>Eukaryota</taxon>
        <taxon>Viridiplantae</taxon>
        <taxon>Streptophyta</taxon>
        <taxon>Embryophyta</taxon>
        <taxon>Tracheophyta</taxon>
        <taxon>Spermatophyta</taxon>
        <taxon>Magnoliopsida</taxon>
        <taxon>eudicotyledons</taxon>
        <taxon>Gunneridae</taxon>
        <taxon>Pentapetalae</taxon>
        <taxon>asterids</taxon>
        <taxon>lamiids</taxon>
        <taxon>Lamiales</taxon>
        <taxon>Plantaginaceae</taxon>
        <taxon>Cheloneae</taxon>
        <taxon>Penstemon</taxon>
    </lineage>
</organism>
<protein>
    <submittedName>
        <fullName evidence="1">Uncharacterized protein</fullName>
    </submittedName>
</protein>
<dbReference type="EMBL" id="JBJXBP010000007">
    <property type="protein sequence ID" value="KAL3820058.1"/>
    <property type="molecule type" value="Genomic_DNA"/>
</dbReference>
<dbReference type="AlphaFoldDB" id="A0ABD3S6D9"/>
<proteinExistence type="predicted"/>
<evidence type="ECO:0000313" key="1">
    <source>
        <dbReference type="EMBL" id="KAL3820058.1"/>
    </source>
</evidence>
<comment type="caution">
    <text evidence="1">The sequence shown here is derived from an EMBL/GenBank/DDBJ whole genome shotgun (WGS) entry which is preliminary data.</text>
</comment>